<name>A0A160KVT8_9MICO</name>
<accession>A0A160KVT8</accession>
<keyword evidence="4" id="KW-1185">Reference proteome</keyword>
<dbReference type="AlphaFoldDB" id="A0A160KVT8"/>
<dbReference type="Gene3D" id="3.30.70.100">
    <property type="match status" value="1"/>
</dbReference>
<protein>
    <recommendedName>
        <fullName evidence="2">HMA domain-containing protein</fullName>
    </recommendedName>
</protein>
<organism evidence="3 4">
    <name type="scientific">Rathayibacter tritici</name>
    <dbReference type="NCBI Taxonomy" id="33888"/>
    <lineage>
        <taxon>Bacteria</taxon>
        <taxon>Bacillati</taxon>
        <taxon>Actinomycetota</taxon>
        <taxon>Actinomycetes</taxon>
        <taxon>Micrococcales</taxon>
        <taxon>Microbacteriaceae</taxon>
        <taxon>Rathayibacter</taxon>
    </lineage>
</organism>
<proteinExistence type="predicted"/>
<dbReference type="PATRIC" id="fig|33888.3.peg.2676"/>
<dbReference type="PROSITE" id="PS50846">
    <property type="entry name" value="HMA_2"/>
    <property type="match status" value="1"/>
</dbReference>
<dbReference type="KEGG" id="rtn:A6122_2402"/>
<dbReference type="EMBL" id="CP015515">
    <property type="protein sequence ID" value="AND17518.1"/>
    <property type="molecule type" value="Genomic_DNA"/>
</dbReference>
<dbReference type="GO" id="GO:0046872">
    <property type="term" value="F:metal ion binding"/>
    <property type="evidence" value="ECO:0007669"/>
    <property type="project" value="UniProtKB-KW"/>
</dbReference>
<dbReference type="SUPFAM" id="SSF55008">
    <property type="entry name" value="HMA, heavy metal-associated domain"/>
    <property type="match status" value="1"/>
</dbReference>
<dbReference type="STRING" id="33888.A6122_2402"/>
<evidence type="ECO:0000259" key="2">
    <source>
        <dbReference type="PROSITE" id="PS50846"/>
    </source>
</evidence>
<dbReference type="PROSITE" id="PS01047">
    <property type="entry name" value="HMA_1"/>
    <property type="match status" value="1"/>
</dbReference>
<evidence type="ECO:0000313" key="3">
    <source>
        <dbReference type="EMBL" id="AND17518.1"/>
    </source>
</evidence>
<sequence>MMQEDFMSTRIDLGLTASGSTGGCACGGGGACACGGHGSHEHTTTPAASVQSVGVAGMTCEHCVRSVTEELAAYPDVSGVDISLVPDGVSTVTVSSSRPLGREEIAAAVADAGYRLAPLS</sequence>
<dbReference type="InterPro" id="IPR017969">
    <property type="entry name" value="Heavy-metal-associated_CS"/>
</dbReference>
<evidence type="ECO:0000256" key="1">
    <source>
        <dbReference type="ARBA" id="ARBA00022723"/>
    </source>
</evidence>
<evidence type="ECO:0000313" key="4">
    <source>
        <dbReference type="Proteomes" id="UP000077071"/>
    </source>
</evidence>
<dbReference type="InterPro" id="IPR006121">
    <property type="entry name" value="HMA_dom"/>
</dbReference>
<dbReference type="InterPro" id="IPR036163">
    <property type="entry name" value="HMA_dom_sf"/>
</dbReference>
<feature type="domain" description="HMA" evidence="2">
    <location>
        <begin position="49"/>
        <end position="117"/>
    </location>
</feature>
<dbReference type="Pfam" id="PF00403">
    <property type="entry name" value="HMA"/>
    <property type="match status" value="1"/>
</dbReference>
<gene>
    <name evidence="3" type="ORF">A6122_2402</name>
</gene>
<reference evidence="3 4" key="1">
    <citation type="submission" date="2016-05" db="EMBL/GenBank/DDBJ databases">
        <title>Complete genome sequence of Rathayibacter tritici NCPPB 1953.</title>
        <authorList>
            <person name="Park J."/>
            <person name="Lee H.-H."/>
            <person name="Lee S.-W."/>
            <person name="Seo Y.-S."/>
        </authorList>
    </citation>
    <scope>NUCLEOTIDE SEQUENCE [LARGE SCALE GENOMIC DNA]</scope>
    <source>
        <strain evidence="3 4">NCPPB 1953</strain>
    </source>
</reference>
<dbReference type="Proteomes" id="UP000077071">
    <property type="component" value="Chromosome"/>
</dbReference>
<keyword evidence="1" id="KW-0479">Metal-binding</keyword>
<dbReference type="CDD" id="cd00371">
    <property type="entry name" value="HMA"/>
    <property type="match status" value="1"/>
</dbReference>